<dbReference type="InterPro" id="IPR036291">
    <property type="entry name" value="NAD(P)-bd_dom_sf"/>
</dbReference>
<dbReference type="PANTHER" id="PTHR42879">
    <property type="entry name" value="3-OXOACYL-(ACYL-CARRIER-PROTEIN) REDUCTASE"/>
    <property type="match status" value="1"/>
</dbReference>
<dbReference type="SUPFAM" id="SSF51735">
    <property type="entry name" value="NAD(P)-binding Rossmann-fold domains"/>
    <property type="match status" value="1"/>
</dbReference>
<dbReference type="EMBL" id="PDJQ01000001">
    <property type="protein sequence ID" value="PFG73725.1"/>
    <property type="molecule type" value="Genomic_DNA"/>
</dbReference>
<name>A0A2A9HFD6_TEPT2</name>
<protein>
    <submittedName>
        <fullName evidence="3">NAD(P)-dependent dehydrogenase (Short-subunit alcohol dehydrogenase family)</fullName>
    </submittedName>
</protein>
<dbReference type="FunFam" id="3.40.50.720:FF:000084">
    <property type="entry name" value="Short-chain dehydrogenase reductase"/>
    <property type="match status" value="1"/>
</dbReference>
<dbReference type="Proteomes" id="UP000223071">
    <property type="component" value="Unassembled WGS sequence"/>
</dbReference>
<dbReference type="PRINTS" id="PR00081">
    <property type="entry name" value="GDHRDH"/>
</dbReference>
<dbReference type="AlphaFoldDB" id="A0A2A9HFD6"/>
<dbReference type="InterPro" id="IPR050259">
    <property type="entry name" value="SDR"/>
</dbReference>
<organism evidence="3 4">
    <name type="scientific">Tepidiforma thermophila (strain KCTC 52669 / CGMCC 1.13589 / G233)</name>
    <dbReference type="NCBI Taxonomy" id="2761530"/>
    <lineage>
        <taxon>Bacteria</taxon>
        <taxon>Bacillati</taxon>
        <taxon>Chloroflexota</taxon>
        <taxon>Tepidiformia</taxon>
        <taxon>Tepidiformales</taxon>
        <taxon>Tepidiformaceae</taxon>
        <taxon>Tepidiforma</taxon>
    </lineage>
</organism>
<sequence>MGLEGRVALVTGGGRGIGRAISLALAADGAAVAVNYRRDEEAARATVAEIERMGGRARMYMASVDDFEQDRAMVEQVIADFGYIDILVNNAGIASRGLSVADTDPAELERVVRTHAFGPHYLSKLVLPSMRTRPRGDIIMISSVAARMLSANGGPYNMGKAAMEALAMTLYKEERRHNIRVNIVAPGLTETEMGSRLARATQGVQNLREIDERSPFGRVCQPEDVAKVVRFLVSDDAFYLTGQRIEVDGGGTAALPNLF</sequence>
<dbReference type="CDD" id="cd05233">
    <property type="entry name" value="SDR_c"/>
    <property type="match status" value="1"/>
</dbReference>
<dbReference type="InterPro" id="IPR002347">
    <property type="entry name" value="SDR_fam"/>
</dbReference>
<dbReference type="PRINTS" id="PR00080">
    <property type="entry name" value="SDRFAMILY"/>
</dbReference>
<dbReference type="GO" id="GO:0016491">
    <property type="term" value="F:oxidoreductase activity"/>
    <property type="evidence" value="ECO:0007669"/>
    <property type="project" value="UniProtKB-KW"/>
</dbReference>
<comment type="similarity">
    <text evidence="1">Belongs to the short-chain dehydrogenases/reductases (SDR) family.</text>
</comment>
<dbReference type="Pfam" id="PF13561">
    <property type="entry name" value="adh_short_C2"/>
    <property type="match status" value="1"/>
</dbReference>
<reference evidence="3 4" key="1">
    <citation type="submission" date="2017-09" db="EMBL/GenBank/DDBJ databases">
        <title>Sequencing the genomes of two abundant thermophiles in Great Basin hot springs: Thermocrinis jamiesonii and novel Chloroflexi Thermoflexus hugenholtzii.</title>
        <authorList>
            <person name="Hedlund B."/>
        </authorList>
    </citation>
    <scope>NUCLEOTIDE SEQUENCE [LARGE SCALE GENOMIC DNA]</scope>
    <source>
        <strain evidence="3 4">G233</strain>
    </source>
</reference>
<dbReference type="RefSeq" id="WP_098503167.1">
    <property type="nucleotide sequence ID" value="NZ_PDJQ01000001.1"/>
</dbReference>
<accession>A0A2A9HFD6</accession>
<keyword evidence="4" id="KW-1185">Reference proteome</keyword>
<dbReference type="Gene3D" id="3.40.50.720">
    <property type="entry name" value="NAD(P)-binding Rossmann-like Domain"/>
    <property type="match status" value="1"/>
</dbReference>
<comment type="caution">
    <text evidence="3">The sequence shown here is derived from an EMBL/GenBank/DDBJ whole genome shotgun (WGS) entry which is preliminary data.</text>
</comment>
<gene>
    <name evidence="3" type="ORF">A9A59_0928</name>
</gene>
<dbReference type="PANTHER" id="PTHR42879:SF2">
    <property type="entry name" value="3-OXOACYL-[ACYL-CARRIER-PROTEIN] REDUCTASE FABG"/>
    <property type="match status" value="1"/>
</dbReference>
<evidence type="ECO:0000313" key="3">
    <source>
        <dbReference type="EMBL" id="PFG73725.1"/>
    </source>
</evidence>
<evidence type="ECO:0000313" key="4">
    <source>
        <dbReference type="Proteomes" id="UP000223071"/>
    </source>
</evidence>
<evidence type="ECO:0000256" key="2">
    <source>
        <dbReference type="ARBA" id="ARBA00023002"/>
    </source>
</evidence>
<proteinExistence type="inferred from homology"/>
<evidence type="ECO:0000256" key="1">
    <source>
        <dbReference type="ARBA" id="ARBA00006484"/>
    </source>
</evidence>
<keyword evidence="2" id="KW-0560">Oxidoreductase</keyword>